<dbReference type="Proteomes" id="UP000748025">
    <property type="component" value="Unassembled WGS sequence"/>
</dbReference>
<dbReference type="EMBL" id="SRPW01000206">
    <property type="protein sequence ID" value="KAG6016875.1"/>
    <property type="molecule type" value="Genomic_DNA"/>
</dbReference>
<organism evidence="1 2">
    <name type="scientific">Claviceps pusilla</name>
    <dbReference type="NCBI Taxonomy" id="123648"/>
    <lineage>
        <taxon>Eukaryota</taxon>
        <taxon>Fungi</taxon>
        <taxon>Dikarya</taxon>
        <taxon>Ascomycota</taxon>
        <taxon>Pezizomycotina</taxon>
        <taxon>Sordariomycetes</taxon>
        <taxon>Hypocreomycetidae</taxon>
        <taxon>Hypocreales</taxon>
        <taxon>Clavicipitaceae</taxon>
        <taxon>Claviceps</taxon>
    </lineage>
</organism>
<keyword evidence="2" id="KW-1185">Reference proteome</keyword>
<name>A0A9P7NFQ6_9HYPO</name>
<gene>
    <name evidence="1" type="ORF">E4U43_002887</name>
</gene>
<feature type="non-terminal residue" evidence="1">
    <location>
        <position position="62"/>
    </location>
</feature>
<evidence type="ECO:0000313" key="1">
    <source>
        <dbReference type="EMBL" id="KAG6016875.1"/>
    </source>
</evidence>
<dbReference type="AlphaFoldDB" id="A0A9P7NFQ6"/>
<dbReference type="OrthoDB" id="2135762at2759"/>
<evidence type="ECO:0000313" key="2">
    <source>
        <dbReference type="Proteomes" id="UP000748025"/>
    </source>
</evidence>
<proteinExistence type="predicted"/>
<protein>
    <submittedName>
        <fullName evidence="1">Uncharacterized protein</fullName>
    </submittedName>
</protein>
<sequence length="62" mass="6951">MDPDSQASQTQRRIELQSPEDLAYLISNVRKAATAHLDEALPRIDGQGEDKMREEISALVNQ</sequence>
<comment type="caution">
    <text evidence="1">The sequence shown here is derived from an EMBL/GenBank/DDBJ whole genome shotgun (WGS) entry which is preliminary data.</text>
</comment>
<reference evidence="1" key="1">
    <citation type="journal article" date="2020" name="bioRxiv">
        <title>Whole genome comparisons of ergot fungi reveals the divergence and evolution of species within the genus Claviceps are the result of varying mechanisms driving genome evolution and host range expansion.</title>
        <authorList>
            <person name="Wyka S.A."/>
            <person name="Mondo S.J."/>
            <person name="Liu M."/>
            <person name="Dettman J."/>
            <person name="Nalam V."/>
            <person name="Broders K.D."/>
        </authorList>
    </citation>
    <scope>NUCLEOTIDE SEQUENCE</scope>
    <source>
        <strain evidence="1">CCC 602</strain>
    </source>
</reference>
<accession>A0A9P7NFQ6</accession>